<sequence>MVTDLLMALLAMAALFVPLGFAWWVLSRTARRHQRSRRKDGPMR</sequence>
<dbReference type="AlphaFoldDB" id="A0A840FTU5"/>
<dbReference type="GeneID" id="303203199"/>
<proteinExistence type="predicted"/>
<dbReference type="Proteomes" id="UP000524450">
    <property type="component" value="Unassembled WGS sequence"/>
</dbReference>
<reference evidence="2 3" key="1">
    <citation type="submission" date="2020-08" db="EMBL/GenBank/DDBJ databases">
        <title>Genomic Encyclopedia of Type Strains, Phase IV (KMG-V): Genome sequencing to study the core and pangenomes of soil and plant-associated prokaryotes.</title>
        <authorList>
            <person name="Whitman W."/>
        </authorList>
    </citation>
    <scope>NUCLEOTIDE SEQUENCE [LARGE SCALE GENOMIC DNA]</scope>
    <source>
        <strain evidence="2 3">34/80</strain>
    </source>
</reference>
<keyword evidence="1" id="KW-1133">Transmembrane helix</keyword>
<accession>A0A840FTU5</accession>
<evidence type="ECO:0000313" key="3">
    <source>
        <dbReference type="Proteomes" id="UP000524450"/>
    </source>
</evidence>
<dbReference type="EMBL" id="JACIFZ010000003">
    <property type="protein sequence ID" value="MBB4222820.1"/>
    <property type="molecule type" value="Genomic_DNA"/>
</dbReference>
<gene>
    <name evidence="2" type="ORF">GGD71_003600</name>
</gene>
<feature type="transmembrane region" description="Helical" evidence="1">
    <location>
        <begin position="6"/>
        <end position="26"/>
    </location>
</feature>
<protein>
    <submittedName>
        <fullName evidence="2">Uncharacterized protein</fullName>
    </submittedName>
</protein>
<name>A0A840FTU5_9BURK</name>
<keyword evidence="1" id="KW-0812">Transmembrane</keyword>
<organism evidence="2 3">
    <name type="scientific">Variovorax guangxiensis</name>
    <dbReference type="NCBI Taxonomy" id="1775474"/>
    <lineage>
        <taxon>Bacteria</taxon>
        <taxon>Pseudomonadati</taxon>
        <taxon>Pseudomonadota</taxon>
        <taxon>Betaproteobacteria</taxon>
        <taxon>Burkholderiales</taxon>
        <taxon>Comamonadaceae</taxon>
        <taxon>Variovorax</taxon>
    </lineage>
</organism>
<evidence type="ECO:0000256" key="1">
    <source>
        <dbReference type="SAM" id="Phobius"/>
    </source>
</evidence>
<evidence type="ECO:0000313" key="2">
    <source>
        <dbReference type="EMBL" id="MBB4222820.1"/>
    </source>
</evidence>
<comment type="caution">
    <text evidence="2">The sequence shown here is derived from an EMBL/GenBank/DDBJ whole genome shotgun (WGS) entry which is preliminary data.</text>
</comment>
<dbReference type="RefSeq" id="WP_019657716.1">
    <property type="nucleotide sequence ID" value="NZ_JACIFZ010000003.1"/>
</dbReference>
<keyword evidence="1" id="KW-0472">Membrane</keyword>